<dbReference type="Proteomes" id="UP000261600">
    <property type="component" value="Unplaced"/>
</dbReference>
<dbReference type="SMART" id="SM00018">
    <property type="entry name" value="PD"/>
    <property type="match status" value="1"/>
</dbReference>
<proteinExistence type="predicted"/>
<dbReference type="CDD" id="cd00111">
    <property type="entry name" value="Trefoil"/>
    <property type="match status" value="1"/>
</dbReference>
<accession>A0A3Q3J250</accession>
<name>A0A3Q3J250_MONAL</name>
<evidence type="ECO:0000259" key="3">
    <source>
        <dbReference type="PROSITE" id="PS51448"/>
    </source>
</evidence>
<dbReference type="InterPro" id="IPR044913">
    <property type="entry name" value="P_trefoil_dom_sf"/>
</dbReference>
<dbReference type="AlphaFoldDB" id="A0A3Q3J250"/>
<keyword evidence="1" id="KW-1015">Disulfide bond</keyword>
<reference evidence="4" key="1">
    <citation type="submission" date="2025-08" db="UniProtKB">
        <authorList>
            <consortium name="Ensembl"/>
        </authorList>
    </citation>
    <scope>IDENTIFICATION</scope>
</reference>
<dbReference type="InterPro" id="IPR000519">
    <property type="entry name" value="P_trefoil_dom"/>
</dbReference>
<dbReference type="Ensembl" id="ENSMALT00000010809.1">
    <property type="protein sequence ID" value="ENSMALP00000010585.1"/>
    <property type="gene ID" value="ENSMALG00000007544.1"/>
</dbReference>
<dbReference type="PROSITE" id="PS51448">
    <property type="entry name" value="P_TREFOIL_2"/>
    <property type="match status" value="1"/>
</dbReference>
<dbReference type="Gene3D" id="4.10.110.10">
    <property type="entry name" value="Spasmolytic Protein, domain 1"/>
    <property type="match status" value="1"/>
</dbReference>
<evidence type="ECO:0000313" key="5">
    <source>
        <dbReference type="Proteomes" id="UP000261600"/>
    </source>
</evidence>
<evidence type="ECO:0000256" key="2">
    <source>
        <dbReference type="PROSITE-ProRule" id="PRU00779"/>
    </source>
</evidence>
<comment type="caution">
    <text evidence="2">Lacks conserved residue(s) required for the propagation of feature annotation.</text>
</comment>
<protein>
    <recommendedName>
        <fullName evidence="3">P-type domain-containing protein</fullName>
    </recommendedName>
</protein>
<dbReference type="STRING" id="43700.ENSMALP00000010585"/>
<keyword evidence="5" id="KW-1185">Reference proteome</keyword>
<evidence type="ECO:0000313" key="4">
    <source>
        <dbReference type="Ensembl" id="ENSMALP00000010585.1"/>
    </source>
</evidence>
<dbReference type="SUPFAM" id="SSF57492">
    <property type="entry name" value="Trefoil"/>
    <property type="match status" value="1"/>
</dbReference>
<feature type="domain" description="P-type" evidence="3">
    <location>
        <begin position="19"/>
        <end position="65"/>
    </location>
</feature>
<sequence>PAVLGSVLSLGNTDISIDTKCTMAPESRFDCARDRLLSQRECEERGCCYVPLPNTVGPPWCFYPSCVPEQDTEPQIAPGGLTSAVVWQPVVIGV</sequence>
<dbReference type="Pfam" id="PF00088">
    <property type="entry name" value="Trefoil"/>
    <property type="match status" value="1"/>
</dbReference>
<organism evidence="4 5">
    <name type="scientific">Monopterus albus</name>
    <name type="common">Swamp eel</name>
    <dbReference type="NCBI Taxonomy" id="43700"/>
    <lineage>
        <taxon>Eukaryota</taxon>
        <taxon>Metazoa</taxon>
        <taxon>Chordata</taxon>
        <taxon>Craniata</taxon>
        <taxon>Vertebrata</taxon>
        <taxon>Euteleostomi</taxon>
        <taxon>Actinopterygii</taxon>
        <taxon>Neopterygii</taxon>
        <taxon>Teleostei</taxon>
        <taxon>Neoteleostei</taxon>
        <taxon>Acanthomorphata</taxon>
        <taxon>Anabantaria</taxon>
        <taxon>Synbranchiformes</taxon>
        <taxon>Synbranchidae</taxon>
        <taxon>Monopterus</taxon>
    </lineage>
</organism>
<evidence type="ECO:0000256" key="1">
    <source>
        <dbReference type="ARBA" id="ARBA00023157"/>
    </source>
</evidence>
<reference evidence="4" key="2">
    <citation type="submission" date="2025-09" db="UniProtKB">
        <authorList>
            <consortium name="Ensembl"/>
        </authorList>
    </citation>
    <scope>IDENTIFICATION</scope>
</reference>